<evidence type="ECO:0000313" key="1">
    <source>
        <dbReference type="EMBL" id="CAD7407177.1"/>
    </source>
</evidence>
<name>A0A7R9H360_TIMCR</name>
<reference evidence="1" key="1">
    <citation type="submission" date="2020-11" db="EMBL/GenBank/DDBJ databases">
        <authorList>
            <person name="Tran Van P."/>
        </authorList>
    </citation>
    <scope>NUCLEOTIDE SEQUENCE</scope>
</reference>
<accession>A0A7R9H360</accession>
<dbReference type="EMBL" id="OC320084">
    <property type="protein sequence ID" value="CAD7407177.1"/>
    <property type="molecule type" value="Genomic_DNA"/>
</dbReference>
<proteinExistence type="predicted"/>
<dbReference type="AlphaFoldDB" id="A0A7R9H360"/>
<gene>
    <name evidence="1" type="ORF">TCEB3V08_LOCUS8904</name>
</gene>
<organism evidence="1">
    <name type="scientific">Timema cristinae</name>
    <name type="common">Walking stick</name>
    <dbReference type="NCBI Taxonomy" id="61476"/>
    <lineage>
        <taxon>Eukaryota</taxon>
        <taxon>Metazoa</taxon>
        <taxon>Ecdysozoa</taxon>
        <taxon>Arthropoda</taxon>
        <taxon>Hexapoda</taxon>
        <taxon>Insecta</taxon>
        <taxon>Pterygota</taxon>
        <taxon>Neoptera</taxon>
        <taxon>Polyneoptera</taxon>
        <taxon>Phasmatodea</taxon>
        <taxon>Timematodea</taxon>
        <taxon>Timematoidea</taxon>
        <taxon>Timematidae</taxon>
        <taxon>Timema</taxon>
    </lineage>
</organism>
<protein>
    <submittedName>
        <fullName evidence="1">Uncharacterized protein</fullName>
    </submittedName>
</protein>
<sequence length="136" mass="15428">MFQNLLNCPFPLNGNTVGFIERVPSAYQRALANSQATGRNPQAYHAPAIMLLRVVSDCVQQPSGGHLGEIFQMLLQRVPYLAVETLLYREKIEMKVSIHQSTLEKRCEADSGQHGVYKYFRRIDDSKSIRFGKQQA</sequence>